<gene>
    <name evidence="1" type="ORF">Y036_470</name>
</gene>
<accession>A0A095JLS8</accession>
<reference evidence="1 2" key="1">
    <citation type="submission" date="2014-08" db="EMBL/GenBank/DDBJ databases">
        <authorList>
            <person name="Bunnell A."/>
            <person name="Chain P.S."/>
            <person name="Chertkov O."/>
            <person name="Currie B.J."/>
            <person name="Daligault H.E."/>
            <person name="Davenport K.W."/>
            <person name="Davis C."/>
            <person name="Gleasner C.D."/>
            <person name="Johnson S.L."/>
            <person name="Kaestli M."/>
            <person name="Koren S."/>
            <person name="Kunde Y.A."/>
            <person name="Mayo M."/>
            <person name="McMurry K.K."/>
            <person name="Price E.P."/>
            <person name="Reitenga K.G."/>
            <person name="Robison R."/>
            <person name="Rosovitz M.J."/>
            <person name="Sarovich D.S."/>
            <person name="Teshima H."/>
        </authorList>
    </citation>
    <scope>NUCLEOTIDE SEQUENCE [LARGE SCALE GENOMIC DNA]</scope>
    <source>
        <strain evidence="1 2">MSHR44</strain>
    </source>
</reference>
<sequence>MTDRRSHHDDDLLSLIDELEAESRAIDARMSHLDALVSWHDFLIFEAENLAKLQRSLADIREQSGQIPHAPHDVRRFRLGLLWMGAVAAYEGAMHELFVNTLRVESLRAKALDRLRQLIRDGASPHRDIKTADAQSVTRWFTLTTIADPLVAAKRFDTLYGIATTAPDPAWCRRVLGIRNAFAHRNGIGVDIREEALHELIDRLDDLASEFHSAFLHEAGKLTET</sequence>
<dbReference type="RefSeq" id="WP_004534494.1">
    <property type="nucleotide sequence ID" value="NZ_AP028071.1"/>
</dbReference>
<dbReference type="GeneID" id="93059984"/>
<name>A0A095JLS8_BURPE</name>
<protein>
    <submittedName>
        <fullName evidence="1">Uncharacterized protein</fullName>
    </submittedName>
</protein>
<proteinExistence type="predicted"/>
<dbReference type="Proteomes" id="UP000030475">
    <property type="component" value="Unassembled WGS sequence"/>
</dbReference>
<evidence type="ECO:0000313" key="1">
    <source>
        <dbReference type="EMBL" id="KGX07947.1"/>
    </source>
</evidence>
<organism evidence="1 2">
    <name type="scientific">Burkholderia pseudomallei</name>
    <name type="common">Pseudomonas pseudomallei</name>
    <dbReference type="NCBI Taxonomy" id="28450"/>
    <lineage>
        <taxon>Bacteria</taxon>
        <taxon>Pseudomonadati</taxon>
        <taxon>Pseudomonadota</taxon>
        <taxon>Betaproteobacteria</taxon>
        <taxon>Burkholderiales</taxon>
        <taxon>Burkholderiaceae</taxon>
        <taxon>Burkholderia</taxon>
        <taxon>pseudomallei group</taxon>
    </lineage>
</organism>
<dbReference type="AlphaFoldDB" id="A0A095JLS8"/>
<comment type="caution">
    <text evidence="1">The sequence shown here is derived from an EMBL/GenBank/DDBJ whole genome shotgun (WGS) entry which is preliminary data.</text>
</comment>
<evidence type="ECO:0000313" key="2">
    <source>
        <dbReference type="Proteomes" id="UP000030475"/>
    </source>
</evidence>
<dbReference type="EMBL" id="JQIM01000010">
    <property type="protein sequence ID" value="KGX07947.1"/>
    <property type="molecule type" value="Genomic_DNA"/>
</dbReference>